<dbReference type="RefSeq" id="WP_223926891.1">
    <property type="nucleotide sequence ID" value="NZ_BPUE01000001.1"/>
</dbReference>
<dbReference type="Proteomes" id="UP000825483">
    <property type="component" value="Unassembled WGS sequence"/>
</dbReference>
<keyword evidence="2" id="KW-1185">Reference proteome</keyword>
<organism evidence="1 2">
    <name type="scientific">Prevotella lacticifex</name>
    <dbReference type="NCBI Taxonomy" id="2854755"/>
    <lineage>
        <taxon>Bacteria</taxon>
        <taxon>Pseudomonadati</taxon>
        <taxon>Bacteroidota</taxon>
        <taxon>Bacteroidia</taxon>
        <taxon>Bacteroidales</taxon>
        <taxon>Prevotellaceae</taxon>
        <taxon>Prevotella</taxon>
    </lineage>
</organism>
<evidence type="ECO:0000313" key="1">
    <source>
        <dbReference type="EMBL" id="GJG59783.1"/>
    </source>
</evidence>
<protein>
    <recommendedName>
        <fullName evidence="3">TonB-dependent receptor</fullName>
    </recommendedName>
</protein>
<dbReference type="EMBL" id="BPUB01000002">
    <property type="protein sequence ID" value="GJG59783.1"/>
    <property type="molecule type" value="Genomic_DNA"/>
</dbReference>
<evidence type="ECO:0000313" key="2">
    <source>
        <dbReference type="Proteomes" id="UP000825483"/>
    </source>
</evidence>
<reference evidence="1" key="1">
    <citation type="journal article" date="2022" name="Int. J. Syst. Evol. Microbiol.">
        <title>Prevotella lacticifex sp. nov., isolated from the rumen of cows.</title>
        <authorList>
            <person name="Shinkai T."/>
            <person name="Ikeyama N."/>
            <person name="Kumagai M."/>
            <person name="Ohmori H."/>
            <person name="Sakamoto M."/>
            <person name="Ohkuma M."/>
            <person name="Mitsumori M."/>
        </authorList>
    </citation>
    <scope>NUCLEOTIDE SEQUENCE</scope>
    <source>
        <strain evidence="1">R5076</strain>
    </source>
</reference>
<dbReference type="SUPFAM" id="SSF56935">
    <property type="entry name" value="Porins"/>
    <property type="match status" value="1"/>
</dbReference>
<sequence length="771" mass="89136">MRLAVIDKQTTYNVKLERGEISLKEVIVTAPPITQRNDTLLYNVASFQQKGDLYIEDVLKRMPGIEIDANGGITYQGVAINQVNIEGQNLMGDQYNLATQNMPAEAVSQVQVMQNDQPIRSLAGKVNTNRATLNLKLKRDYRLRPFGEIIGGYGTSGTYDDHITAIEAGKKNQFLLSAGINNQGNNYAQVVNGVSTVNSLYTNEPLPNLFLQNANNHKPPLSPEYYLRNESYYASMHYLHALSKYSTLRINGLWFHDATNLNDSTYDRYIANDTTTIFEASASHRQTNVIKGQMQYELNSEKIYLQDEVSGKLNAWHTDESINSQQGHVDERMRRRPLTLQNIFNMNINTGARLVQLSSIFRYFHAKEELYALPDTIDDSTRLKQFFMRNRIGTSFNVFGNPLLIGYIIEYKHNDVKQSNYDDAQYGEGKSISRYWLHTLEPVYEWNFRGGSMEFRLPVEWIHYRNAWKNNSDSRWMFSPSVKFDKKLNPVFSLSANASINQDANTIDVPVRNAITNNYRTFTDGIDSLNINKTDMVSGRLSYLSTIHLWSWDVYAVWTKTKSDYCRAYLYMPELTYSMAVWKQNKQYNWSLAYSIKKNFRSTHLTISHSMCYAYNKFLLSQNGIEDYVHSNVLNMSLSVYWDKLSWLHYKLSSAGNISWKGKDAFSQSNNALHNFYSTMHADVFPFPQLRLYADCSIESFEISHGNYSSNCFSNVGCEWNITKRFSLSVIARNIFNRRLYEETVFSGANYQYYSIPLCPRRFVVECRFRF</sequence>
<name>A0A9R1CBW9_9BACT</name>
<accession>A0A9R1CBW9</accession>
<evidence type="ECO:0008006" key="3">
    <source>
        <dbReference type="Google" id="ProtNLM"/>
    </source>
</evidence>
<proteinExistence type="predicted"/>
<gene>
    <name evidence="1" type="ORF">PRLR5076_26340</name>
</gene>
<comment type="caution">
    <text evidence="1">The sequence shown here is derived from an EMBL/GenBank/DDBJ whole genome shotgun (WGS) entry which is preliminary data.</text>
</comment>
<dbReference type="AlphaFoldDB" id="A0A9R1CBW9"/>